<evidence type="ECO:0000313" key="2">
    <source>
        <dbReference type="Proteomes" id="UP001501598"/>
    </source>
</evidence>
<organism evidence="1 2">
    <name type="scientific">Pseudonocardia xishanensis</name>
    <dbReference type="NCBI Taxonomy" id="630995"/>
    <lineage>
        <taxon>Bacteria</taxon>
        <taxon>Bacillati</taxon>
        <taxon>Actinomycetota</taxon>
        <taxon>Actinomycetes</taxon>
        <taxon>Pseudonocardiales</taxon>
        <taxon>Pseudonocardiaceae</taxon>
        <taxon>Pseudonocardia</taxon>
    </lineage>
</organism>
<name>A0ABP8RFA8_9PSEU</name>
<comment type="caution">
    <text evidence="1">The sequence shown here is derived from an EMBL/GenBank/DDBJ whole genome shotgun (WGS) entry which is preliminary data.</text>
</comment>
<keyword evidence="2" id="KW-1185">Reference proteome</keyword>
<dbReference type="EMBL" id="BAABGT010000009">
    <property type="protein sequence ID" value="GAA4537163.1"/>
    <property type="molecule type" value="Genomic_DNA"/>
</dbReference>
<protein>
    <submittedName>
        <fullName evidence="1">Uncharacterized protein</fullName>
    </submittedName>
</protein>
<accession>A0ABP8RFA8</accession>
<evidence type="ECO:0000313" key="1">
    <source>
        <dbReference type="EMBL" id="GAA4537163.1"/>
    </source>
</evidence>
<gene>
    <name evidence="1" type="ORF">GCM10023175_05300</name>
</gene>
<reference evidence="2" key="1">
    <citation type="journal article" date="2019" name="Int. J. Syst. Evol. Microbiol.">
        <title>The Global Catalogue of Microorganisms (GCM) 10K type strain sequencing project: providing services to taxonomists for standard genome sequencing and annotation.</title>
        <authorList>
            <consortium name="The Broad Institute Genomics Platform"/>
            <consortium name="The Broad Institute Genome Sequencing Center for Infectious Disease"/>
            <person name="Wu L."/>
            <person name="Ma J."/>
        </authorList>
    </citation>
    <scope>NUCLEOTIDE SEQUENCE [LARGE SCALE GENOMIC DNA]</scope>
    <source>
        <strain evidence="2">JCM 17906</strain>
    </source>
</reference>
<sequence>MIAVVHRSKYITKRDSSQLSRDCAGQRLQGGSELNERVGEVLFGTRKGVRTRVKTDGYEPAGLPATLSTTDWP</sequence>
<dbReference type="Proteomes" id="UP001501598">
    <property type="component" value="Unassembled WGS sequence"/>
</dbReference>
<proteinExistence type="predicted"/>